<feature type="binding site" evidence="7">
    <location>
        <begin position="80"/>
        <end position="81"/>
    </location>
    <ligand>
        <name>NAD(+)</name>
        <dbReference type="ChEBI" id="CHEBI:57540"/>
    </ligand>
</feature>
<comment type="similarity">
    <text evidence="2 7">Belongs to the LDH/MDH superfamily. LDH family.</text>
</comment>
<dbReference type="NCBIfam" id="TIGR01771">
    <property type="entry name" value="L-LDH-NAD"/>
    <property type="match status" value="1"/>
</dbReference>
<keyword evidence="7" id="KW-0597">Phosphoprotein</keyword>
<dbReference type="Pfam" id="PF02866">
    <property type="entry name" value="Ldh_1_C"/>
    <property type="match status" value="1"/>
</dbReference>
<dbReference type="Pfam" id="PF00056">
    <property type="entry name" value="Ldh_1_N"/>
    <property type="match status" value="1"/>
</dbReference>
<dbReference type="HAMAP" id="MF_00488">
    <property type="entry name" value="Lactate_dehydrog"/>
    <property type="match status" value="1"/>
</dbReference>
<evidence type="ECO:0000313" key="11">
    <source>
        <dbReference type="Proteomes" id="UP000609849"/>
    </source>
</evidence>
<dbReference type="CDD" id="cd05291">
    <property type="entry name" value="HicDH_like"/>
    <property type="match status" value="1"/>
</dbReference>
<evidence type="ECO:0000259" key="8">
    <source>
        <dbReference type="Pfam" id="PF00056"/>
    </source>
</evidence>
<dbReference type="InterPro" id="IPR015955">
    <property type="entry name" value="Lactate_DH/Glyco_Ohase_4_C"/>
</dbReference>
<evidence type="ECO:0000256" key="4">
    <source>
        <dbReference type="ARBA" id="ARBA00023002"/>
    </source>
</evidence>
<evidence type="ECO:0000256" key="6">
    <source>
        <dbReference type="ARBA" id="ARBA00049258"/>
    </source>
</evidence>
<dbReference type="InterPro" id="IPR011304">
    <property type="entry name" value="L-lactate_DH"/>
</dbReference>
<dbReference type="PANTHER" id="PTHR43128:SF16">
    <property type="entry name" value="L-LACTATE DEHYDROGENASE"/>
    <property type="match status" value="1"/>
</dbReference>
<comment type="caution">
    <text evidence="7">Lacks conserved residue(s) required for the propagation of feature annotation.</text>
</comment>
<dbReference type="InterPro" id="IPR001236">
    <property type="entry name" value="Lactate/malate_DH_N"/>
</dbReference>
<comment type="subunit">
    <text evidence="7">Homotetramer.</text>
</comment>
<proteinExistence type="inferred from homology"/>
<comment type="caution">
    <text evidence="10">The sequence shown here is derived from an EMBL/GenBank/DDBJ whole genome shotgun (WGS) entry which is preliminary data.</text>
</comment>
<comment type="function">
    <text evidence="7">Catalyzes the conversion of lactate to pyruvate.</text>
</comment>
<evidence type="ECO:0000256" key="5">
    <source>
        <dbReference type="ARBA" id="ARBA00023027"/>
    </source>
</evidence>
<feature type="binding site" evidence="7">
    <location>
        <position position="102"/>
    </location>
    <ligand>
        <name>NAD(+)</name>
        <dbReference type="ChEBI" id="CHEBI:57540"/>
    </ligand>
</feature>
<dbReference type="Gene3D" id="3.40.50.720">
    <property type="entry name" value="NAD(P)-binding Rossmann-like Domain"/>
    <property type="match status" value="1"/>
</dbReference>
<feature type="binding site" evidence="7">
    <location>
        <position position="89"/>
    </location>
    <ligand>
        <name>substrate</name>
    </ligand>
</feature>
<feature type="binding site" evidence="7">
    <location>
        <begin position="119"/>
        <end position="121"/>
    </location>
    <ligand>
        <name>NAD(+)</name>
        <dbReference type="ChEBI" id="CHEBI:57540"/>
    </ligand>
</feature>
<evidence type="ECO:0000313" key="10">
    <source>
        <dbReference type="EMBL" id="MBC5996891.1"/>
    </source>
</evidence>
<feature type="binding site" evidence="7">
    <location>
        <position position="231"/>
    </location>
    <ligand>
        <name>substrate</name>
    </ligand>
</feature>
<comment type="catalytic activity">
    <reaction evidence="6 7">
        <text>(S)-lactate + NAD(+) = pyruvate + NADH + H(+)</text>
        <dbReference type="Rhea" id="RHEA:23444"/>
        <dbReference type="ChEBI" id="CHEBI:15361"/>
        <dbReference type="ChEBI" id="CHEBI:15378"/>
        <dbReference type="ChEBI" id="CHEBI:16651"/>
        <dbReference type="ChEBI" id="CHEBI:57540"/>
        <dbReference type="ChEBI" id="CHEBI:57945"/>
        <dbReference type="EC" id="1.1.1.27"/>
    </reaction>
</comment>
<dbReference type="InterPro" id="IPR036291">
    <property type="entry name" value="NAD(P)-bd_dom_sf"/>
</dbReference>
<feature type="binding site" evidence="7">
    <location>
        <begin position="149"/>
        <end position="152"/>
    </location>
    <ligand>
        <name>substrate</name>
    </ligand>
</feature>
<evidence type="ECO:0000256" key="2">
    <source>
        <dbReference type="ARBA" id="ARBA00006054"/>
    </source>
</evidence>
<evidence type="ECO:0000256" key="1">
    <source>
        <dbReference type="ARBA" id="ARBA00004843"/>
    </source>
</evidence>
<name>A0ABR7JQK3_9FIRM</name>
<evidence type="ECO:0000259" key="9">
    <source>
        <dbReference type="Pfam" id="PF02866"/>
    </source>
</evidence>
<feature type="domain" description="Lactate/malate dehydrogenase C-terminal" evidence="9">
    <location>
        <begin position="146"/>
        <end position="311"/>
    </location>
</feature>
<dbReference type="PROSITE" id="PS00064">
    <property type="entry name" value="L_LDH"/>
    <property type="match status" value="1"/>
</dbReference>
<keyword evidence="5 7" id="KW-0520">NAD</keyword>
<dbReference type="PIRSF" id="PIRSF000102">
    <property type="entry name" value="Lac_mal_DH"/>
    <property type="match status" value="1"/>
</dbReference>
<feature type="binding site" evidence="7">
    <location>
        <position position="66"/>
    </location>
    <ligand>
        <name>NAD(+)</name>
        <dbReference type="ChEBI" id="CHEBI:57540"/>
    </ligand>
</feature>
<keyword evidence="11" id="KW-1185">Reference proteome</keyword>
<dbReference type="NCBIfam" id="NF004863">
    <property type="entry name" value="PRK06223.1"/>
    <property type="match status" value="1"/>
</dbReference>
<feature type="binding site" evidence="7">
    <location>
        <begin position="121"/>
        <end position="124"/>
    </location>
    <ligand>
        <name>substrate</name>
    </ligand>
</feature>
<dbReference type="SUPFAM" id="SSF51735">
    <property type="entry name" value="NAD(P)-binding Rossmann-fold domains"/>
    <property type="match status" value="1"/>
</dbReference>
<dbReference type="InterPro" id="IPR001557">
    <property type="entry name" value="L-lactate/malate_DH"/>
</dbReference>
<dbReference type="Proteomes" id="UP000609849">
    <property type="component" value="Unassembled WGS sequence"/>
</dbReference>
<evidence type="ECO:0000256" key="3">
    <source>
        <dbReference type="ARBA" id="ARBA00012967"/>
    </source>
</evidence>
<feature type="binding site" evidence="7">
    <location>
        <position position="14"/>
    </location>
    <ligand>
        <name>NAD(+)</name>
        <dbReference type="ChEBI" id="CHEBI:57540"/>
    </ligand>
</feature>
<sequence>MKKNKVVIVGTGMVGMSYAYSMVNQGACEELVLIDINKERARGEAIDLNHGLSFAPRKMNIYAGDYSDCKDAYIICITAGAIQIEGETRLDLLHKNSKIMRSIIDEIKKSGFDGILLIATNPVDIMTYVAQKLSGFDKSKVIGSGTTLDSARLRYTLGEKLDVNPKDINAYVMGEHGDSQFVAWSYALCGVQPIYQIASRKDSKLTFDELEKIEDTVRNIAYEIIKCKNSTYYGIGMALTRITKAILENENSILTVSSYLNGEYGHEDVYIAVPSIVNQDGVREVIHLALDTTEKKKLDDSIKIMKENIEKLDLN</sequence>
<dbReference type="GO" id="GO:0004459">
    <property type="term" value="F:L-lactate dehydrogenase (NAD+) activity"/>
    <property type="evidence" value="ECO:0007669"/>
    <property type="project" value="UniProtKB-EC"/>
</dbReference>
<dbReference type="EMBL" id="JACRWE010000003">
    <property type="protein sequence ID" value="MBC5996891.1"/>
    <property type="molecule type" value="Genomic_DNA"/>
</dbReference>
<dbReference type="NCBIfam" id="NF000824">
    <property type="entry name" value="PRK00066.1"/>
    <property type="match status" value="1"/>
</dbReference>
<feature type="binding site" evidence="7">
    <location>
        <position position="35"/>
    </location>
    <ligand>
        <name>NAD(+)</name>
        <dbReference type="ChEBI" id="CHEBI:57540"/>
    </ligand>
</feature>
<feature type="modified residue" description="Phosphotyrosine" evidence="7">
    <location>
        <position position="222"/>
    </location>
</feature>
<accession>A0ABR7JQK3</accession>
<gene>
    <name evidence="7" type="primary">ldh</name>
    <name evidence="10" type="ORF">H8923_08970</name>
</gene>
<evidence type="ECO:0000256" key="7">
    <source>
        <dbReference type="HAMAP-Rule" id="MF_00488"/>
    </source>
</evidence>
<keyword evidence="7" id="KW-0963">Cytoplasm</keyword>
<feature type="active site" description="Proton acceptor" evidence="7">
    <location>
        <position position="176"/>
    </location>
</feature>
<keyword evidence="4 7" id="KW-0560">Oxidoreductase</keyword>
<comment type="subcellular location">
    <subcellularLocation>
        <location evidence="7">Cytoplasm</location>
    </subcellularLocation>
</comment>
<protein>
    <recommendedName>
        <fullName evidence="3 7">L-lactate dehydrogenase</fullName>
        <shortName evidence="7">L-LDH</shortName>
        <ecNumber evidence="3 7">1.1.1.27</ecNumber>
    </recommendedName>
</protein>
<dbReference type="InterPro" id="IPR018177">
    <property type="entry name" value="L-lactate_DH_AS"/>
</dbReference>
<dbReference type="SUPFAM" id="SSF56327">
    <property type="entry name" value="LDH C-terminal domain-like"/>
    <property type="match status" value="1"/>
</dbReference>
<dbReference type="InterPro" id="IPR022383">
    <property type="entry name" value="Lactate/malate_DH_C"/>
</dbReference>
<feature type="binding site" evidence="7">
    <location>
        <position position="83"/>
    </location>
    <ligand>
        <name>substrate</name>
    </ligand>
</feature>
<feature type="binding site" evidence="7">
    <location>
        <position position="144"/>
    </location>
    <ligand>
        <name>NAD(+)</name>
        <dbReference type="ChEBI" id="CHEBI:57540"/>
    </ligand>
</feature>
<dbReference type="RefSeq" id="WP_153971643.1">
    <property type="nucleotide sequence ID" value="NZ_JACRWE010000003.1"/>
</dbReference>
<feature type="binding site" evidence="7">
    <location>
        <position position="40"/>
    </location>
    <ligand>
        <name>NAD(+)</name>
        <dbReference type="ChEBI" id="CHEBI:57540"/>
    </ligand>
</feature>
<dbReference type="PRINTS" id="PR00086">
    <property type="entry name" value="LLDHDRGNASE"/>
</dbReference>
<organism evidence="10 11">
    <name type="scientific">Romboutsia faecis</name>
    <dbReference type="NCBI Taxonomy" id="2764597"/>
    <lineage>
        <taxon>Bacteria</taxon>
        <taxon>Bacillati</taxon>
        <taxon>Bacillota</taxon>
        <taxon>Clostridia</taxon>
        <taxon>Peptostreptococcales</taxon>
        <taxon>Peptostreptococcaceae</taxon>
        <taxon>Romboutsia</taxon>
    </lineage>
</organism>
<comment type="pathway">
    <text evidence="1 7">Fermentation; pyruvate fermentation to lactate; (S)-lactate from pyruvate: step 1/1.</text>
</comment>
<dbReference type="PANTHER" id="PTHR43128">
    <property type="entry name" value="L-2-HYDROXYCARBOXYLATE DEHYDROGENASE (NAD(P)(+))"/>
    <property type="match status" value="1"/>
</dbReference>
<reference evidence="10 11" key="1">
    <citation type="submission" date="2020-08" db="EMBL/GenBank/DDBJ databases">
        <authorList>
            <person name="Liu C."/>
            <person name="Sun Q."/>
        </authorList>
    </citation>
    <scope>NUCLEOTIDE SEQUENCE [LARGE SCALE GENOMIC DNA]</scope>
    <source>
        <strain evidence="10 11">NSJ-18</strain>
    </source>
</reference>
<feature type="domain" description="Lactate/malate dehydrogenase N-terminal" evidence="8">
    <location>
        <begin position="5"/>
        <end position="143"/>
    </location>
</feature>
<dbReference type="EC" id="1.1.1.27" evidence="3 7"/>
<dbReference type="Gene3D" id="3.90.110.10">
    <property type="entry name" value="Lactate dehydrogenase/glycoside hydrolase, family 4, C-terminal"/>
    <property type="match status" value="1"/>
</dbReference>